<dbReference type="KEGG" id="dti:Desti_5124"/>
<gene>
    <name evidence="1" type="ordered locus">Desti_5124</name>
</gene>
<evidence type="ECO:0000313" key="2">
    <source>
        <dbReference type="Proteomes" id="UP000006055"/>
    </source>
</evidence>
<dbReference type="HOGENOM" id="CLU_2787119_0_0_7"/>
<dbReference type="Proteomes" id="UP000006055">
    <property type="component" value="Chromosome"/>
</dbReference>
<evidence type="ECO:0000313" key="1">
    <source>
        <dbReference type="EMBL" id="AFM27729.1"/>
    </source>
</evidence>
<protein>
    <submittedName>
        <fullName evidence="1">Uncharacterized protein</fullName>
    </submittedName>
</protein>
<dbReference type="AlphaFoldDB" id="I4CDT8"/>
<name>I4CDT8_DESTA</name>
<reference evidence="2" key="1">
    <citation type="submission" date="2012-06" db="EMBL/GenBank/DDBJ databases">
        <title>Complete sequence of chromosome of Desulfomonile tiedjei DSM 6799.</title>
        <authorList>
            <person name="Lucas S."/>
            <person name="Copeland A."/>
            <person name="Lapidus A."/>
            <person name="Glavina del Rio T."/>
            <person name="Dalin E."/>
            <person name="Tice H."/>
            <person name="Bruce D."/>
            <person name="Goodwin L."/>
            <person name="Pitluck S."/>
            <person name="Peters L."/>
            <person name="Ovchinnikova G."/>
            <person name="Zeytun A."/>
            <person name="Lu M."/>
            <person name="Kyrpides N."/>
            <person name="Mavromatis K."/>
            <person name="Ivanova N."/>
            <person name="Brettin T."/>
            <person name="Detter J.C."/>
            <person name="Han C."/>
            <person name="Larimer F."/>
            <person name="Land M."/>
            <person name="Hauser L."/>
            <person name="Markowitz V."/>
            <person name="Cheng J.-F."/>
            <person name="Hugenholtz P."/>
            <person name="Woyke T."/>
            <person name="Wu D."/>
            <person name="Spring S."/>
            <person name="Schroeder M."/>
            <person name="Brambilla E."/>
            <person name="Klenk H.-P."/>
            <person name="Eisen J.A."/>
        </authorList>
    </citation>
    <scope>NUCLEOTIDE SEQUENCE [LARGE SCALE GENOMIC DNA]</scope>
    <source>
        <strain evidence="2">ATCC 49306 / DSM 6799 / DCB-1</strain>
    </source>
</reference>
<organism evidence="1 2">
    <name type="scientific">Desulfomonile tiedjei (strain ATCC 49306 / DSM 6799 / DCB-1)</name>
    <dbReference type="NCBI Taxonomy" id="706587"/>
    <lineage>
        <taxon>Bacteria</taxon>
        <taxon>Pseudomonadati</taxon>
        <taxon>Thermodesulfobacteriota</taxon>
        <taxon>Desulfomonilia</taxon>
        <taxon>Desulfomonilales</taxon>
        <taxon>Desulfomonilaceae</taxon>
        <taxon>Desulfomonile</taxon>
    </lineage>
</organism>
<keyword evidence="2" id="KW-1185">Reference proteome</keyword>
<sequence>MSATRRNGIMKYEIREEFRLPKPGFIRLTSFAAGRCSTTMGRTYLNNIIIKYKQKPSVAPDIAQMCEA</sequence>
<accession>I4CDT8</accession>
<dbReference type="EMBL" id="CP003360">
    <property type="protein sequence ID" value="AFM27729.1"/>
    <property type="molecule type" value="Genomic_DNA"/>
</dbReference>
<proteinExistence type="predicted"/>